<evidence type="ECO:0000313" key="5">
    <source>
        <dbReference type="Proteomes" id="UP000000263"/>
    </source>
</evidence>
<dbReference type="HOGENOM" id="CLU_010179_1_0_0"/>
<dbReference type="PRINTS" id="PR00379">
    <property type="entry name" value="INTEIN"/>
</dbReference>
<keyword evidence="5" id="KW-1185">Reference proteome</keyword>
<dbReference type="InterPro" id="IPR006141">
    <property type="entry name" value="Intein_N"/>
</dbReference>
<dbReference type="Pfam" id="PF24755">
    <property type="entry name" value="SpoVR_C"/>
    <property type="match status" value="1"/>
</dbReference>
<dbReference type="InterPro" id="IPR057008">
    <property type="entry name" value="SpoVR-like_C"/>
</dbReference>
<proteinExistence type="predicted"/>
<evidence type="ECO:0000256" key="1">
    <source>
        <dbReference type="ARBA" id="ARBA00022813"/>
    </source>
</evidence>
<dbReference type="Gene3D" id="2.170.16.10">
    <property type="entry name" value="Hedgehog/Intein (Hint) domain"/>
    <property type="match status" value="2"/>
</dbReference>
<dbReference type="STRING" id="383372.Rcas_1381"/>
<name>A7NJ11_ROSCS</name>
<dbReference type="PANTHER" id="PTHR30029:SF2">
    <property type="entry name" value="STAGE V SPORULATION PROTEIN R"/>
    <property type="match status" value="1"/>
</dbReference>
<dbReference type="RefSeq" id="WP_012119906.1">
    <property type="nucleotide sequence ID" value="NC_009767.1"/>
</dbReference>
<dbReference type="AlphaFoldDB" id="A7NJ11"/>
<reference evidence="4 5" key="1">
    <citation type="submission" date="2007-08" db="EMBL/GenBank/DDBJ databases">
        <title>Complete sequence of Roseiflexus castenholzii DSM 13941.</title>
        <authorList>
            <consortium name="US DOE Joint Genome Institute"/>
            <person name="Copeland A."/>
            <person name="Lucas S."/>
            <person name="Lapidus A."/>
            <person name="Barry K."/>
            <person name="Glavina del Rio T."/>
            <person name="Dalin E."/>
            <person name="Tice H."/>
            <person name="Pitluck S."/>
            <person name="Thompson L.S."/>
            <person name="Brettin T."/>
            <person name="Bruce D."/>
            <person name="Detter J.C."/>
            <person name="Han C."/>
            <person name="Tapia R."/>
            <person name="Schmutz J."/>
            <person name="Larimer F."/>
            <person name="Land M."/>
            <person name="Hauser L."/>
            <person name="Kyrpides N."/>
            <person name="Mikhailova N."/>
            <person name="Bryant D.A."/>
            <person name="Hanada S."/>
            <person name="Tsukatani Y."/>
            <person name="Richardson P."/>
        </authorList>
    </citation>
    <scope>NUCLEOTIDE SEQUENCE [LARGE SCALE GENOMIC DNA]</scope>
    <source>
        <strain evidence="5">DSM 13941 / HLO8</strain>
    </source>
</reference>
<dbReference type="PROSITE" id="PS50818">
    <property type="entry name" value="INTEIN_C_TER"/>
    <property type="match status" value="1"/>
</dbReference>
<dbReference type="OrthoDB" id="9784270at2"/>
<evidence type="ECO:0000259" key="3">
    <source>
        <dbReference type="PROSITE" id="PS50819"/>
    </source>
</evidence>
<gene>
    <name evidence="4" type="ordered locus">Rcas_1381</name>
</gene>
<dbReference type="NCBIfam" id="TIGR01443">
    <property type="entry name" value="intein_Cterm"/>
    <property type="match status" value="1"/>
</dbReference>
<protein>
    <submittedName>
        <fullName evidence="4">SpoVR family protein</fullName>
    </submittedName>
</protein>
<dbReference type="EMBL" id="CP000804">
    <property type="protein sequence ID" value="ABU57477.1"/>
    <property type="molecule type" value="Genomic_DNA"/>
</dbReference>
<dbReference type="eggNOG" id="COG2719">
    <property type="taxonomic scope" value="Bacteria"/>
</dbReference>
<dbReference type="PROSITE" id="PS50817">
    <property type="entry name" value="INTEIN_N_TER"/>
    <property type="match status" value="1"/>
</dbReference>
<dbReference type="InterPro" id="IPR056174">
    <property type="entry name" value="SpoVR_N"/>
</dbReference>
<evidence type="ECO:0000313" key="4">
    <source>
        <dbReference type="EMBL" id="ABU57477.1"/>
    </source>
</evidence>
<dbReference type="InterPro" id="IPR027434">
    <property type="entry name" value="Homing_endonucl"/>
</dbReference>
<evidence type="ECO:0000256" key="2">
    <source>
        <dbReference type="ARBA" id="ARBA00023000"/>
    </source>
</evidence>
<dbReference type="SUPFAM" id="SSF55608">
    <property type="entry name" value="Homing endonucleases"/>
    <property type="match status" value="1"/>
</dbReference>
<dbReference type="InterPro" id="IPR006142">
    <property type="entry name" value="INTEIN"/>
</dbReference>
<dbReference type="PROSITE" id="PS50819">
    <property type="entry name" value="INTEIN_ENDONUCLEASE"/>
    <property type="match status" value="1"/>
</dbReference>
<dbReference type="GO" id="GO:0004519">
    <property type="term" value="F:endonuclease activity"/>
    <property type="evidence" value="ECO:0007669"/>
    <property type="project" value="InterPro"/>
</dbReference>
<dbReference type="InterPro" id="IPR030934">
    <property type="entry name" value="Intein_C"/>
</dbReference>
<dbReference type="InterPro" id="IPR004860">
    <property type="entry name" value="LAGLIDADG_dom"/>
</dbReference>
<dbReference type="Pfam" id="PF14528">
    <property type="entry name" value="LAGLIDADG_3"/>
    <property type="match status" value="1"/>
</dbReference>
<sequence length="898" mass="104373">MKSTRLPPELQAAWEEIETYAKEYGLDFFPIIYEVLDYRTLYETAALGGFPIRYPHWRFGMEYDQLMKGHIWLGSTIYEMVINTNPSYAYLLEGNEMVTQKMVMAHVAAHVDFFKNNMWFAHTNRKMLDEMANHAARVQRMIDRYGYETVEEFIDICLSLENLIDYHAPYIKRPEAQTHHSVLAEEDLPVVEGLPVERSYMRDYINPPEFIEQQRKRLERERARQKKFPENPQKDVLLFLMNYAPLERWQHSILEIVRDEAYYFAPQGMTKILNEGWACCRYDTLVFTDQGVLRIGDIVAQRQAVRVSDGETPQAVYDWAAFENYETIRVRTRRGLELEGSVNHRVMLPDGGWRRLDELQVGERVRIGGGQNLWAQQYVALDWSPVRHATLAQIADAAEVEVETVIRYQRSVRGVHATTPASLVAAYDAAIADHGPIIRRRVPIRVPEVVDERLAAFLGYLCGGGHISAVRHAIELMTADEDQARAFADLVRSLFGIEARWRRDGNRWRVSFYSRDAQDFLVHLGLKTGVAAREKRVPDVILRSPKPVVAAFLRALYDCDGCAGDAGVVLSTASEEMGRTVQVLLLNFGILASRCANTDGTWHIRATGRSAAVFFAEIGFGLARKQAALAHSIEDRRRFQREEWSDEIVAIERGRAHVYDISVHATHRYAAQGFINHNSYWHSEIMTKKALRDDELIDFADHHSGVVAVHPGRLNPYKLGLELLRNIEFRWNTGRFGKEYEECEDLAAKLSWDKQLGLGRQKLFEIRRLYNDVTFIDEFLTPEFVMEQKLFTFRYNRDTDMYEIASREFKEIKEKLLFRLTNFGQPFIYVEDGNYNNRGELYLRHRYEGVELKMDYARDTLRNIQRIWTRPVHLETVVDEKRRLISFDGRDFSERKMD</sequence>
<dbReference type="KEGG" id="rca:Rcas_1381"/>
<keyword evidence="2" id="KW-0651">Protein splicing</keyword>
<dbReference type="InterPro" id="IPR007390">
    <property type="entry name" value="Spore_V_R"/>
</dbReference>
<organism evidence="4 5">
    <name type="scientific">Roseiflexus castenholzii (strain DSM 13941 / HLO8)</name>
    <dbReference type="NCBI Taxonomy" id="383372"/>
    <lineage>
        <taxon>Bacteria</taxon>
        <taxon>Bacillati</taxon>
        <taxon>Chloroflexota</taxon>
        <taxon>Chloroflexia</taxon>
        <taxon>Chloroflexales</taxon>
        <taxon>Roseiflexineae</taxon>
        <taxon>Roseiflexaceae</taxon>
        <taxon>Roseiflexus</taxon>
    </lineage>
</organism>
<dbReference type="SMART" id="SM00305">
    <property type="entry name" value="HintC"/>
    <property type="match status" value="1"/>
</dbReference>
<accession>A7NJ11</accession>
<dbReference type="PANTHER" id="PTHR30029">
    <property type="entry name" value="STAGE V SPORULATION PROTEIN R"/>
    <property type="match status" value="1"/>
</dbReference>
<keyword evidence="1" id="KW-0068">Autocatalytic cleavage</keyword>
<dbReference type="GO" id="GO:0016539">
    <property type="term" value="P:intein-mediated protein splicing"/>
    <property type="evidence" value="ECO:0007669"/>
    <property type="project" value="InterPro"/>
</dbReference>
<dbReference type="Gene3D" id="3.10.28.10">
    <property type="entry name" value="Homing endonucleases"/>
    <property type="match status" value="1"/>
</dbReference>
<feature type="domain" description="DOD-type homing endonuclease" evidence="3">
    <location>
        <begin position="457"/>
        <end position="590"/>
    </location>
</feature>
<dbReference type="InterPro" id="IPR003586">
    <property type="entry name" value="Hint_dom_C"/>
</dbReference>
<dbReference type="InterPro" id="IPR004042">
    <property type="entry name" value="Intein_endonuc_central"/>
</dbReference>
<dbReference type="Pfam" id="PF04293">
    <property type="entry name" value="SpoVR"/>
    <property type="match status" value="2"/>
</dbReference>
<dbReference type="InterPro" id="IPR036844">
    <property type="entry name" value="Hint_dom_sf"/>
</dbReference>
<dbReference type="SUPFAM" id="SSF51294">
    <property type="entry name" value="Hedgehog/intein (Hint) domain"/>
    <property type="match status" value="1"/>
</dbReference>
<dbReference type="Proteomes" id="UP000000263">
    <property type="component" value="Chromosome"/>
</dbReference>